<feature type="compositionally biased region" description="Basic and acidic residues" evidence="1">
    <location>
        <begin position="93"/>
        <end position="103"/>
    </location>
</feature>
<sequence>MASPARSSAPGIRPLPESPKESAISRLLITPLAFLSFILSLALVDSRNHSLRTHSHSPSRAPPTTLLGRVRFLLHGLIFKEVSGGPYSYVRSPDAREKEKEKGSPGAGDRGANGKGRKKGKEEPWHWHTKQRKMMRAEMEDAFKLRKWVVVFLVVAAVQAVVGVLLVCRWLMGVRTRWVLKDGGLAMGEL</sequence>
<dbReference type="OrthoDB" id="4156595at2759"/>
<keyword evidence="2" id="KW-0472">Membrane</keyword>
<organism evidence="3 4">
    <name type="scientific">Marssonina brunnea f. sp. multigermtubi (strain MB_m1)</name>
    <name type="common">Marssonina leaf spot fungus</name>
    <dbReference type="NCBI Taxonomy" id="1072389"/>
    <lineage>
        <taxon>Eukaryota</taxon>
        <taxon>Fungi</taxon>
        <taxon>Dikarya</taxon>
        <taxon>Ascomycota</taxon>
        <taxon>Pezizomycotina</taxon>
        <taxon>Leotiomycetes</taxon>
        <taxon>Helotiales</taxon>
        <taxon>Drepanopezizaceae</taxon>
        <taxon>Drepanopeziza</taxon>
    </lineage>
</organism>
<dbReference type="EMBL" id="JH921441">
    <property type="protein sequence ID" value="EKD15535.1"/>
    <property type="molecule type" value="Genomic_DNA"/>
</dbReference>
<dbReference type="InParanoid" id="K1WDP0"/>
<keyword evidence="2" id="KW-0812">Transmembrane</keyword>
<evidence type="ECO:0000256" key="2">
    <source>
        <dbReference type="SAM" id="Phobius"/>
    </source>
</evidence>
<name>K1WDP0_MARBU</name>
<feature type="region of interest" description="Disordered" evidence="1">
    <location>
        <begin position="90"/>
        <end position="125"/>
    </location>
</feature>
<gene>
    <name evidence="3" type="ORF">MBM_06163</name>
</gene>
<proteinExistence type="predicted"/>
<feature type="transmembrane region" description="Helical" evidence="2">
    <location>
        <begin position="148"/>
        <end position="172"/>
    </location>
</feature>
<accession>K1WDP0</accession>
<dbReference type="Proteomes" id="UP000006753">
    <property type="component" value="Unassembled WGS sequence"/>
</dbReference>
<dbReference type="HOGENOM" id="CLU_134521_0_0_1"/>
<protein>
    <submittedName>
        <fullName evidence="3">Uncharacterized protein</fullName>
    </submittedName>
</protein>
<feature type="transmembrane region" description="Helical" evidence="2">
    <location>
        <begin position="23"/>
        <end position="44"/>
    </location>
</feature>
<keyword evidence="4" id="KW-1185">Reference proteome</keyword>
<evidence type="ECO:0000256" key="1">
    <source>
        <dbReference type="SAM" id="MobiDB-lite"/>
    </source>
</evidence>
<dbReference type="OMA" id="SARAACH"/>
<reference evidence="3 4" key="1">
    <citation type="journal article" date="2012" name="BMC Genomics">
        <title>Sequencing the genome of Marssonina brunnea reveals fungus-poplar co-evolution.</title>
        <authorList>
            <person name="Zhu S."/>
            <person name="Cao Y.-Z."/>
            <person name="Jiang C."/>
            <person name="Tan B.-Y."/>
            <person name="Wang Z."/>
            <person name="Feng S."/>
            <person name="Zhang L."/>
            <person name="Su X.-H."/>
            <person name="Brejova B."/>
            <person name="Vinar T."/>
            <person name="Xu M."/>
            <person name="Wang M.-X."/>
            <person name="Zhang S.-G."/>
            <person name="Huang M.-R."/>
            <person name="Wu R."/>
            <person name="Zhou Y."/>
        </authorList>
    </citation>
    <scope>NUCLEOTIDE SEQUENCE [LARGE SCALE GENOMIC DNA]</scope>
    <source>
        <strain evidence="3 4">MB_m1</strain>
    </source>
</reference>
<feature type="compositionally biased region" description="Gly residues" evidence="1">
    <location>
        <begin position="105"/>
        <end position="114"/>
    </location>
</feature>
<dbReference type="AlphaFoldDB" id="K1WDP0"/>
<evidence type="ECO:0000313" key="3">
    <source>
        <dbReference type="EMBL" id="EKD15535.1"/>
    </source>
</evidence>
<dbReference type="eggNOG" id="ENOG502T1TY">
    <property type="taxonomic scope" value="Eukaryota"/>
</dbReference>
<dbReference type="KEGG" id="mbe:MBM_06163"/>
<keyword evidence="2" id="KW-1133">Transmembrane helix</keyword>
<evidence type="ECO:0000313" key="4">
    <source>
        <dbReference type="Proteomes" id="UP000006753"/>
    </source>
</evidence>